<dbReference type="EMBL" id="CAMAPE010000045">
    <property type="protein sequence ID" value="CAH9103948.1"/>
    <property type="molecule type" value="Genomic_DNA"/>
</dbReference>
<dbReference type="GO" id="GO:0008194">
    <property type="term" value="F:UDP-glycosyltransferase activity"/>
    <property type="evidence" value="ECO:0007669"/>
    <property type="project" value="InterPro"/>
</dbReference>
<evidence type="ECO:0000256" key="3">
    <source>
        <dbReference type="ARBA" id="ARBA00022679"/>
    </source>
</evidence>
<evidence type="ECO:0000256" key="2">
    <source>
        <dbReference type="ARBA" id="ARBA00022676"/>
    </source>
</evidence>
<dbReference type="InterPro" id="IPR058980">
    <property type="entry name" value="Glyco_transf_N"/>
</dbReference>
<evidence type="ECO:0000259" key="6">
    <source>
        <dbReference type="Pfam" id="PF26168"/>
    </source>
</evidence>
<dbReference type="Pfam" id="PF00201">
    <property type="entry name" value="UDPGT"/>
    <property type="match status" value="1"/>
</dbReference>
<comment type="caution">
    <text evidence="7">The sequence shown here is derived from an EMBL/GenBank/DDBJ whole genome shotgun (WGS) entry which is preliminary data.</text>
</comment>
<sequence>MEREKLINVLLFPWIAKGHVTPYLELAKKLSKRNFQVHFCSSPIILESIREILAKQHPDLSSSVHLIELHLPSSPELPPNHHITSVLPPHLAKTLQMAFQKTERAFCEIISTLNPDLLIYDGFQPWAASQASSLNIPSIHLLTTGAVTMTHFLYYHVNESRSELPFPANHYLDHEIHKYIEQYKNIATEETVDIAGLCFKALQQSHSIILINTCSEIEAKYIDYLSLLTKKEVLPIGPLIREEMDEDEHEEITKWLQEKKESSCVLASFGSEYCMTKGEVEEIAHGLEQSKVNFIWSLRFPVGVNMTVEDAVPQGYLERVRDKGLVVGGWIPQGRILRDKRICAFLSHCGWNSVLESLACGVPIIALPLHLDQPLNARLVEEIGVGVEVMKGENGEINREEVAKALTKFVMEEDRKALATSMECKAKELSKMMRLRGDIVIDDAINKLLRICKKMM</sequence>
<evidence type="ECO:0000256" key="5">
    <source>
        <dbReference type="RuleBase" id="RU362057"/>
    </source>
</evidence>
<dbReference type="Pfam" id="PF26168">
    <property type="entry name" value="Glyco_transf_N"/>
    <property type="match status" value="1"/>
</dbReference>
<dbReference type="EC" id="2.4.1.-" evidence="5"/>
<name>A0A9P1EGN4_CUSEU</name>
<keyword evidence="3 4" id="KW-0808">Transferase</keyword>
<feature type="domain" description="Glycosyltransferase N-terminal" evidence="6">
    <location>
        <begin position="7"/>
        <end position="240"/>
    </location>
</feature>
<dbReference type="PANTHER" id="PTHR48044:SF18">
    <property type="entry name" value="BETA-D-GLUCOSYL CROCETIN BETA-1,6-GLUCOSYLTRANSFERASE-LIKE"/>
    <property type="match status" value="1"/>
</dbReference>
<evidence type="ECO:0000256" key="1">
    <source>
        <dbReference type="ARBA" id="ARBA00009995"/>
    </source>
</evidence>
<dbReference type="GO" id="GO:0016138">
    <property type="term" value="P:glycoside biosynthetic process"/>
    <property type="evidence" value="ECO:0007669"/>
    <property type="project" value="UniProtKB-ARBA"/>
</dbReference>
<evidence type="ECO:0000256" key="4">
    <source>
        <dbReference type="RuleBase" id="RU003718"/>
    </source>
</evidence>
<comment type="similarity">
    <text evidence="1 4">Belongs to the UDP-glycosyltransferase family.</text>
</comment>
<keyword evidence="8" id="KW-1185">Reference proteome</keyword>
<organism evidence="7 8">
    <name type="scientific">Cuscuta europaea</name>
    <name type="common">European dodder</name>
    <dbReference type="NCBI Taxonomy" id="41803"/>
    <lineage>
        <taxon>Eukaryota</taxon>
        <taxon>Viridiplantae</taxon>
        <taxon>Streptophyta</taxon>
        <taxon>Embryophyta</taxon>
        <taxon>Tracheophyta</taxon>
        <taxon>Spermatophyta</taxon>
        <taxon>Magnoliopsida</taxon>
        <taxon>eudicotyledons</taxon>
        <taxon>Gunneridae</taxon>
        <taxon>Pentapetalae</taxon>
        <taxon>asterids</taxon>
        <taxon>lamiids</taxon>
        <taxon>Solanales</taxon>
        <taxon>Convolvulaceae</taxon>
        <taxon>Cuscuteae</taxon>
        <taxon>Cuscuta</taxon>
        <taxon>Cuscuta subgen. Cuscuta</taxon>
    </lineage>
</organism>
<accession>A0A9P1EGN4</accession>
<gene>
    <name evidence="7" type="ORF">CEURO_LOCUS16349</name>
</gene>
<dbReference type="OrthoDB" id="5835829at2759"/>
<keyword evidence="2 4" id="KW-0328">Glycosyltransferase</keyword>
<dbReference type="CDD" id="cd03784">
    <property type="entry name" value="GT1_Gtf-like"/>
    <property type="match status" value="1"/>
</dbReference>
<proteinExistence type="inferred from homology"/>
<dbReference type="InterPro" id="IPR002213">
    <property type="entry name" value="UDP_glucos_trans"/>
</dbReference>
<evidence type="ECO:0000313" key="8">
    <source>
        <dbReference type="Proteomes" id="UP001152484"/>
    </source>
</evidence>
<dbReference type="PROSITE" id="PS00375">
    <property type="entry name" value="UDPGT"/>
    <property type="match status" value="1"/>
</dbReference>
<dbReference type="PANTHER" id="PTHR48044">
    <property type="entry name" value="GLYCOSYLTRANSFERASE"/>
    <property type="match status" value="1"/>
</dbReference>
<dbReference type="FunFam" id="3.40.50.2000:FF:000060">
    <property type="entry name" value="Glycosyltransferase"/>
    <property type="match status" value="1"/>
</dbReference>
<dbReference type="SUPFAM" id="SSF53756">
    <property type="entry name" value="UDP-Glycosyltransferase/glycogen phosphorylase"/>
    <property type="match status" value="1"/>
</dbReference>
<dbReference type="Gene3D" id="3.40.50.2000">
    <property type="entry name" value="Glycogen Phosphorylase B"/>
    <property type="match status" value="2"/>
</dbReference>
<dbReference type="InterPro" id="IPR035595">
    <property type="entry name" value="UDP_glycos_trans_CS"/>
</dbReference>
<dbReference type="AlphaFoldDB" id="A0A9P1EGN4"/>
<evidence type="ECO:0000313" key="7">
    <source>
        <dbReference type="EMBL" id="CAH9103948.1"/>
    </source>
</evidence>
<reference evidence="7" key="1">
    <citation type="submission" date="2022-07" db="EMBL/GenBank/DDBJ databases">
        <authorList>
            <person name="Macas J."/>
            <person name="Novak P."/>
            <person name="Neumann P."/>
        </authorList>
    </citation>
    <scope>NUCLEOTIDE SEQUENCE</scope>
</reference>
<dbReference type="Proteomes" id="UP001152484">
    <property type="component" value="Unassembled WGS sequence"/>
</dbReference>
<protein>
    <recommendedName>
        <fullName evidence="5">Glycosyltransferase</fullName>
        <ecNumber evidence="5">2.4.1.-</ecNumber>
    </recommendedName>
</protein>